<feature type="region of interest" description="Disordered" evidence="5">
    <location>
        <begin position="1482"/>
        <end position="1563"/>
    </location>
</feature>
<evidence type="ECO:0000256" key="3">
    <source>
        <dbReference type="PROSITE-ProRule" id="PRU00076"/>
    </source>
</evidence>
<comment type="caution">
    <text evidence="10">The sequence shown here is derived from an EMBL/GenBank/DDBJ whole genome shotgun (WGS) entry which is preliminary data.</text>
</comment>
<organism evidence="10 11">
    <name type="scientific">Stylophora pistillata</name>
    <name type="common">Smooth cauliflower coral</name>
    <dbReference type="NCBI Taxonomy" id="50429"/>
    <lineage>
        <taxon>Eukaryota</taxon>
        <taxon>Metazoa</taxon>
        <taxon>Cnidaria</taxon>
        <taxon>Anthozoa</taxon>
        <taxon>Hexacorallia</taxon>
        <taxon>Scleractinia</taxon>
        <taxon>Astrocoeniina</taxon>
        <taxon>Pocilloporidae</taxon>
        <taxon>Stylophora</taxon>
    </lineage>
</organism>
<proteinExistence type="predicted"/>
<gene>
    <name evidence="10" type="primary">GPR133</name>
    <name evidence="10" type="ORF">AWC38_SpisGene13273</name>
</gene>
<keyword evidence="10" id="KW-0675">Receptor</keyword>
<feature type="region of interest" description="Disordered" evidence="5">
    <location>
        <begin position="1116"/>
        <end position="1139"/>
    </location>
</feature>
<dbReference type="PROSITE" id="PS51465">
    <property type="entry name" value="KAZAL_2"/>
    <property type="match status" value="1"/>
</dbReference>
<dbReference type="InterPro" id="IPR001881">
    <property type="entry name" value="EGF-like_Ca-bd_dom"/>
</dbReference>
<evidence type="ECO:0000256" key="6">
    <source>
        <dbReference type="SAM" id="Phobius"/>
    </source>
</evidence>
<evidence type="ECO:0000313" key="11">
    <source>
        <dbReference type="Proteomes" id="UP000225706"/>
    </source>
</evidence>
<keyword evidence="6" id="KW-0812">Transmembrane</keyword>
<dbReference type="InterPro" id="IPR013320">
    <property type="entry name" value="ConA-like_dom_sf"/>
</dbReference>
<dbReference type="InterPro" id="IPR036058">
    <property type="entry name" value="Kazal_dom_sf"/>
</dbReference>
<evidence type="ECO:0000256" key="4">
    <source>
        <dbReference type="PROSITE-ProRule" id="PRU01005"/>
    </source>
</evidence>
<evidence type="ECO:0000313" key="10">
    <source>
        <dbReference type="EMBL" id="PFX22216.1"/>
    </source>
</evidence>
<accession>A0A2B4RYH7</accession>
<keyword evidence="6" id="KW-0472">Membrane</keyword>
<feature type="compositionally biased region" description="Polar residues" evidence="5">
    <location>
        <begin position="1120"/>
        <end position="1139"/>
    </location>
</feature>
<dbReference type="SMART" id="SM00181">
    <property type="entry name" value="EGF"/>
    <property type="match status" value="2"/>
</dbReference>
<dbReference type="PANTHER" id="PTHR24033:SF224">
    <property type="entry name" value="C-TYPE LECTIN"/>
    <property type="match status" value="1"/>
</dbReference>
<dbReference type="Gene3D" id="3.30.60.30">
    <property type="match status" value="1"/>
</dbReference>
<feature type="region of interest" description="Disordered" evidence="5">
    <location>
        <begin position="1023"/>
        <end position="1071"/>
    </location>
</feature>
<evidence type="ECO:0000259" key="7">
    <source>
        <dbReference type="PROSITE" id="PS50026"/>
    </source>
</evidence>
<feature type="region of interest" description="Disordered" evidence="5">
    <location>
        <begin position="367"/>
        <end position="407"/>
    </location>
</feature>
<dbReference type="SUPFAM" id="SSF49899">
    <property type="entry name" value="Concanavalin A-like lectins/glucanases"/>
    <property type="match status" value="2"/>
</dbReference>
<evidence type="ECO:0000259" key="9">
    <source>
        <dbReference type="PROSITE" id="PS51670"/>
    </source>
</evidence>
<evidence type="ECO:0000256" key="2">
    <source>
        <dbReference type="ARBA" id="ARBA00023157"/>
    </source>
</evidence>
<dbReference type="SUPFAM" id="SSF57196">
    <property type="entry name" value="EGF/Laminin"/>
    <property type="match status" value="1"/>
</dbReference>
<comment type="caution">
    <text evidence="3">Lacks conserved residue(s) required for the propagation of feature annotation.</text>
</comment>
<sequence>MSGSIRNFIVINRIIFWVLIVAYTSPFPLVWGSPYLSAEHYWPMHNITNGILEDVRGAAHTVVHEGKIVIVPQLGYALSLDGKDDWVDTGGFNADCVTEPSRCENGFTMSFWLKVHGTGYILSSGSFTNKRNGPGYQLYYHQSLKRFKFLLETRDKKWTLFIHEEVGLWTHMAFTWRERNGLSYYEDGNLSSFTDKPEIVSALRQQNYTPVITLARPSSSLDLKKFGKFEISQFAIWQKELSAADIAGVYGDGLSYNSNFAMCCHFKSVSPCMKNPCHDPEHCRRIMESAERKCICPSVNLRLKTCKAKITGECEDKSTSCAVFASQSEYCKRRKMREICPRSCNYCAPARPFTTLKPTLETSSTFMSRISRKSRNPSTVIPTNGGPTGSGLTTNPTRTPTTARRGKRGESCDGLTCEYHERCVNTSHGYVECKCPQHTCHNARKIICGTDGKTYLNMCVLRKEICRVKQQIKKKHDGRCSGELFPSATHYWPLNKVSQEKKVNDLRGNSNGNVYNGVKQSTADQIGGVLTLDGKDAFIELSGFKEECIVDPSSCSEGLSVAFWIKYIKGEFILSSGHYTSSSVGPGYRFVCENCGPHLTSSGRFILELSNHSHKWRILLDSLPKWWFHFAFTWSRMHGLKFYKNGRLAVKSKKPDFIRNGGKATNKISIGKPNSLNSIFMPNKHGEFSIGHFAIWIYELSWDNVELAFLSSLTKTTSSIKCCHSMKADPCVKNPCHNGATCQRLENRYKCICEVNNLNRNCEHAPVPCEDAIDNCDRFVQQDGYCKSHKRRMWSICPKACNFCLAPPLSGVVPRQTVRSSQELSSLETVINSVNDGFISQFGILTGGSEKAIRSTQVSASASFKTNVRLTETTPRSQIVGETLQSENRSAQSTREGGEISITSKVAYTKHGSKMASMLSSKPVEASDMKDNSRSRSGYEMIGTFDKRVIISTKIPSLFSDFTPKGTSLLSITPTFLLQGSSKPRRNVSEIAGFSSTTLRLHEKFTALFSALTSNLHVTSSLLSKNDLSPGKNRSKSTFLSHYSSGSTTRTHSMSTAIRPHKTSQLSSASSSRTTVIKESLSITSVTAFQDSESFSSTAISKVSSSISLKKSTGDESYAKHTSTSGHVKYTNTPSSTETPVNSIKTTSIISLPVATGHFSFTLAQTLLSSTVAVQEKAPLTCNINNVTCVCFNCGQVRPKGGICCMDHVDNTKTQQGVVINMINITVESFYPKVNVVAKVIEGVIWDSCMTNSSLCLGEENVLEAIRVRKKRSAQSFFFNDDFLLDILRIKRDSESGHHSSQFRASPVNEGALRPDIKPSNINITRVHVIIYGIYSKAGTPSAVGTAFYVTVTSLSNGTNHTQVLDGKGLLQILRDKRNVLENKLNITIDSFSAALPSESLTPSSALMPNPSAPSKNLQTPLASPEVPTSAVQGSTDGDDSKGISQGMLILIISAAIGGLVLLVVLSVFIFTRFYRQRKGEFVPDKNYPNPHSKQNSEAPGVDDDVDNIASFNDVIDPSTPRITDVPHKPTRTQSSSGGGPGSVKKPKKPMGVKVTYKPPKWD</sequence>
<dbReference type="SMART" id="SM00280">
    <property type="entry name" value="KAZAL"/>
    <property type="match status" value="1"/>
</dbReference>
<dbReference type="InterPro" id="IPR051830">
    <property type="entry name" value="NOTCH_homolog"/>
</dbReference>
<feature type="transmembrane region" description="Helical" evidence="6">
    <location>
        <begin position="1448"/>
        <end position="1471"/>
    </location>
</feature>
<dbReference type="OrthoDB" id="6021508at2759"/>
<name>A0A2B4RYH7_STYPI</name>
<dbReference type="Pfam" id="PF13385">
    <property type="entry name" value="Laminin_G_3"/>
    <property type="match status" value="1"/>
</dbReference>
<feature type="domain" description="ShKT" evidence="9">
    <location>
        <begin position="769"/>
        <end position="804"/>
    </location>
</feature>
<feature type="domain" description="ShKT" evidence="9">
    <location>
        <begin position="314"/>
        <end position="347"/>
    </location>
</feature>
<dbReference type="SUPFAM" id="SSF100895">
    <property type="entry name" value="Kazal-type serine protease inhibitors"/>
    <property type="match status" value="1"/>
</dbReference>
<dbReference type="InterPro" id="IPR003582">
    <property type="entry name" value="ShKT_dom"/>
</dbReference>
<dbReference type="GO" id="GO:0090729">
    <property type="term" value="F:toxin activity"/>
    <property type="evidence" value="ECO:0007669"/>
    <property type="project" value="UniProtKB-KW"/>
</dbReference>
<dbReference type="CDD" id="cd00104">
    <property type="entry name" value="KAZAL_FS"/>
    <property type="match status" value="1"/>
</dbReference>
<dbReference type="Gene3D" id="2.60.120.200">
    <property type="match status" value="2"/>
</dbReference>
<dbReference type="Gene3D" id="2.10.25.10">
    <property type="entry name" value="Laminin"/>
    <property type="match status" value="1"/>
</dbReference>
<keyword evidence="11" id="KW-1185">Reference proteome</keyword>
<feature type="compositionally biased region" description="Polar residues" evidence="5">
    <location>
        <begin position="1403"/>
        <end position="1422"/>
    </location>
</feature>
<keyword evidence="6" id="KW-1133">Transmembrane helix</keyword>
<dbReference type="Pfam" id="PF07648">
    <property type="entry name" value="Kazal_2"/>
    <property type="match status" value="1"/>
</dbReference>
<keyword evidence="3" id="KW-0245">EGF-like domain</keyword>
<dbReference type="GO" id="GO:0005509">
    <property type="term" value="F:calcium ion binding"/>
    <property type="evidence" value="ECO:0007669"/>
    <property type="project" value="InterPro"/>
</dbReference>
<protein>
    <submittedName>
        <fullName evidence="10">Putative G-protein coupled receptor 133</fullName>
    </submittedName>
</protein>
<dbReference type="EMBL" id="LSMT01000247">
    <property type="protein sequence ID" value="PFX22216.1"/>
    <property type="molecule type" value="Genomic_DNA"/>
</dbReference>
<feature type="region of interest" description="Disordered" evidence="5">
    <location>
        <begin position="1403"/>
        <end position="1439"/>
    </location>
</feature>
<dbReference type="PROSITE" id="PS50026">
    <property type="entry name" value="EGF_3"/>
    <property type="match status" value="1"/>
</dbReference>
<feature type="compositionally biased region" description="Low complexity" evidence="5">
    <location>
        <begin position="393"/>
        <end position="403"/>
    </location>
</feature>
<dbReference type="PANTHER" id="PTHR24033">
    <property type="entry name" value="EGF-LIKE DOMAIN-CONTAINING PROTEIN"/>
    <property type="match status" value="1"/>
</dbReference>
<dbReference type="SMART" id="SM00254">
    <property type="entry name" value="ShKT"/>
    <property type="match status" value="2"/>
</dbReference>
<dbReference type="Pfam" id="PF00008">
    <property type="entry name" value="EGF"/>
    <property type="match status" value="1"/>
</dbReference>
<evidence type="ECO:0000259" key="8">
    <source>
        <dbReference type="PROSITE" id="PS51465"/>
    </source>
</evidence>
<reference evidence="11" key="1">
    <citation type="journal article" date="2017" name="bioRxiv">
        <title>Comparative analysis of the genomes of Stylophora pistillata and Acropora digitifera provides evidence for extensive differences between species of corals.</title>
        <authorList>
            <person name="Voolstra C.R."/>
            <person name="Li Y."/>
            <person name="Liew Y.J."/>
            <person name="Baumgarten S."/>
            <person name="Zoccola D."/>
            <person name="Flot J.-F."/>
            <person name="Tambutte S."/>
            <person name="Allemand D."/>
            <person name="Aranda M."/>
        </authorList>
    </citation>
    <scope>NUCLEOTIDE SEQUENCE [LARGE SCALE GENOMIC DNA]</scope>
</reference>
<dbReference type="PROSITE" id="PS51670">
    <property type="entry name" value="SHKT"/>
    <property type="match status" value="2"/>
</dbReference>
<feature type="disulfide bond" evidence="3">
    <location>
        <begin position="753"/>
        <end position="762"/>
    </location>
</feature>
<evidence type="ECO:0000256" key="1">
    <source>
        <dbReference type="ARBA" id="ARBA00022656"/>
    </source>
</evidence>
<evidence type="ECO:0000256" key="5">
    <source>
        <dbReference type="SAM" id="MobiDB-lite"/>
    </source>
</evidence>
<dbReference type="CDD" id="cd00054">
    <property type="entry name" value="EGF_CA"/>
    <property type="match status" value="1"/>
</dbReference>
<feature type="domain" description="Kazal-like" evidence="8">
    <location>
        <begin position="427"/>
        <end position="482"/>
    </location>
</feature>
<dbReference type="Proteomes" id="UP000225706">
    <property type="component" value="Unassembled WGS sequence"/>
</dbReference>
<dbReference type="InterPro" id="IPR000742">
    <property type="entry name" value="EGF"/>
</dbReference>
<dbReference type="SMART" id="SM00179">
    <property type="entry name" value="EGF_CA"/>
    <property type="match status" value="1"/>
</dbReference>
<dbReference type="Pfam" id="PF01549">
    <property type="entry name" value="ShK"/>
    <property type="match status" value="2"/>
</dbReference>
<keyword evidence="2 3" id="KW-1015">Disulfide bond</keyword>
<dbReference type="InterPro" id="IPR002350">
    <property type="entry name" value="Kazal_dom"/>
</dbReference>
<feature type="compositionally biased region" description="Polar residues" evidence="5">
    <location>
        <begin position="1036"/>
        <end position="1056"/>
    </location>
</feature>
<feature type="disulfide bond" evidence="4">
    <location>
        <begin position="331"/>
        <end position="344"/>
    </location>
</feature>
<keyword evidence="1" id="KW-0800">Toxin</keyword>
<feature type="domain" description="EGF-like" evidence="7">
    <location>
        <begin position="727"/>
        <end position="763"/>
    </location>
</feature>